<feature type="transmembrane region" description="Helical" evidence="1">
    <location>
        <begin position="15"/>
        <end position="35"/>
    </location>
</feature>
<name>A0ABV9JJN6_9GAMM</name>
<sequence length="204" mass="23636">MADKISNLKKAAEEWFWMTLASLSPIFLIWLFFIFKENWVDFKFFITNIFLDGPIFAYVSTLLAPFLFIAAKKLSGRFKDDISLGGLSLLFAVMVTVVSIMLFYQKQDSMYLSREANYQNSVIVKNIPQEYLENLLKNIEFKGESRSEIDFKGWLSILCYIMSLSLYLYSLYILQKERSPTDPAALSRKNAKTLSRNVTEVFGE</sequence>
<comment type="caution">
    <text evidence="2">The sequence shown here is derived from an EMBL/GenBank/DDBJ whole genome shotgun (WGS) entry which is preliminary data.</text>
</comment>
<gene>
    <name evidence="2" type="ORF">ACFO3I_03375</name>
</gene>
<organism evidence="2 3">
    <name type="scientific">Rheinheimera marina</name>
    <dbReference type="NCBI Taxonomy" id="1774958"/>
    <lineage>
        <taxon>Bacteria</taxon>
        <taxon>Pseudomonadati</taxon>
        <taxon>Pseudomonadota</taxon>
        <taxon>Gammaproteobacteria</taxon>
        <taxon>Chromatiales</taxon>
        <taxon>Chromatiaceae</taxon>
        <taxon>Rheinheimera</taxon>
    </lineage>
</organism>
<dbReference type="EMBL" id="JBHSGB010000003">
    <property type="protein sequence ID" value="MFC4654064.1"/>
    <property type="molecule type" value="Genomic_DNA"/>
</dbReference>
<keyword evidence="3" id="KW-1185">Reference proteome</keyword>
<keyword evidence="1" id="KW-0812">Transmembrane</keyword>
<feature type="transmembrane region" description="Helical" evidence="1">
    <location>
        <begin position="55"/>
        <end position="71"/>
    </location>
</feature>
<evidence type="ECO:0000313" key="3">
    <source>
        <dbReference type="Proteomes" id="UP001595962"/>
    </source>
</evidence>
<proteinExistence type="predicted"/>
<feature type="transmembrane region" description="Helical" evidence="1">
    <location>
        <begin position="154"/>
        <end position="174"/>
    </location>
</feature>
<keyword evidence="1" id="KW-1133">Transmembrane helix</keyword>
<dbReference type="RefSeq" id="WP_377331750.1">
    <property type="nucleotide sequence ID" value="NZ_JBHSGB010000003.1"/>
</dbReference>
<evidence type="ECO:0008006" key="4">
    <source>
        <dbReference type="Google" id="ProtNLM"/>
    </source>
</evidence>
<evidence type="ECO:0000256" key="1">
    <source>
        <dbReference type="SAM" id="Phobius"/>
    </source>
</evidence>
<evidence type="ECO:0000313" key="2">
    <source>
        <dbReference type="EMBL" id="MFC4654064.1"/>
    </source>
</evidence>
<dbReference type="Proteomes" id="UP001595962">
    <property type="component" value="Unassembled WGS sequence"/>
</dbReference>
<feature type="transmembrane region" description="Helical" evidence="1">
    <location>
        <begin position="83"/>
        <end position="104"/>
    </location>
</feature>
<reference evidence="3" key="1">
    <citation type="journal article" date="2019" name="Int. J. Syst. Evol. Microbiol.">
        <title>The Global Catalogue of Microorganisms (GCM) 10K type strain sequencing project: providing services to taxonomists for standard genome sequencing and annotation.</title>
        <authorList>
            <consortium name="The Broad Institute Genomics Platform"/>
            <consortium name="The Broad Institute Genome Sequencing Center for Infectious Disease"/>
            <person name="Wu L."/>
            <person name="Ma J."/>
        </authorList>
    </citation>
    <scope>NUCLEOTIDE SEQUENCE [LARGE SCALE GENOMIC DNA]</scope>
    <source>
        <strain evidence="3">DT28</strain>
    </source>
</reference>
<accession>A0ABV9JJN6</accession>
<keyword evidence="1" id="KW-0472">Membrane</keyword>
<protein>
    <recommendedName>
        <fullName evidence="4">DUF4199 domain-containing protein</fullName>
    </recommendedName>
</protein>